<dbReference type="AlphaFoldDB" id="A0A2T3JA49"/>
<keyword evidence="3" id="KW-1185">Reference proteome</keyword>
<protein>
    <submittedName>
        <fullName evidence="2">Pseudouridine synthase</fullName>
    </submittedName>
</protein>
<dbReference type="EMBL" id="PYMJ01000028">
    <property type="protein sequence ID" value="PSU45660.1"/>
    <property type="molecule type" value="Genomic_DNA"/>
</dbReference>
<reference evidence="2 3" key="1">
    <citation type="submission" date="2018-01" db="EMBL/GenBank/DDBJ databases">
        <title>Whole genome sequencing of Histamine producing bacteria.</title>
        <authorList>
            <person name="Butler K."/>
        </authorList>
    </citation>
    <scope>NUCLEOTIDE SEQUENCE [LARGE SCALE GENOMIC DNA]</scope>
    <source>
        <strain evidence="2 3">JCM 12947</strain>
    </source>
</reference>
<organism evidence="2 3">
    <name type="scientific">Photobacterium frigidiphilum</name>
    <dbReference type="NCBI Taxonomy" id="264736"/>
    <lineage>
        <taxon>Bacteria</taxon>
        <taxon>Pseudomonadati</taxon>
        <taxon>Pseudomonadota</taxon>
        <taxon>Gammaproteobacteria</taxon>
        <taxon>Vibrionales</taxon>
        <taxon>Vibrionaceae</taxon>
        <taxon>Photobacterium</taxon>
    </lineage>
</organism>
<gene>
    <name evidence="2" type="ORF">C9J12_21655</name>
</gene>
<dbReference type="OrthoDB" id="8794567at2"/>
<evidence type="ECO:0000313" key="2">
    <source>
        <dbReference type="EMBL" id="PSU45660.1"/>
    </source>
</evidence>
<accession>A0A2T3JA49</accession>
<dbReference type="Pfam" id="PF04287">
    <property type="entry name" value="DUF446"/>
    <property type="match status" value="1"/>
</dbReference>
<dbReference type="RefSeq" id="WP_107244605.1">
    <property type="nucleotide sequence ID" value="NZ_JBALVU010000046.1"/>
</dbReference>
<evidence type="ECO:0000313" key="3">
    <source>
        <dbReference type="Proteomes" id="UP000240987"/>
    </source>
</evidence>
<sequence>MDKYRHSMLLLEKLEAALRNAERWESVPPSNTALASTEPFAVDTLSCSQWLQWIFIPRMTQLIALKQPLPQHFELSPYVEEAMKHDSGINIILGVTRELDNLFKAQ</sequence>
<dbReference type="Proteomes" id="UP000240987">
    <property type="component" value="Unassembled WGS sequence"/>
</dbReference>
<dbReference type="PIRSF" id="PIRSF006257">
    <property type="entry name" value="UCP006257"/>
    <property type="match status" value="1"/>
</dbReference>
<dbReference type="InterPro" id="IPR007384">
    <property type="entry name" value="UCP006257"/>
</dbReference>
<dbReference type="GO" id="GO:0044010">
    <property type="term" value="P:single-species biofilm formation"/>
    <property type="evidence" value="ECO:0007669"/>
    <property type="project" value="TreeGrafter"/>
</dbReference>
<comment type="caution">
    <text evidence="2">The sequence shown here is derived from an EMBL/GenBank/DDBJ whole genome shotgun (WGS) entry which is preliminary data.</text>
</comment>
<dbReference type="InterPro" id="IPR036814">
    <property type="entry name" value="YqcC-like_sf"/>
</dbReference>
<name>A0A2T3JA49_9GAMM</name>
<feature type="domain" description="YqcC-like" evidence="1">
    <location>
        <begin position="10"/>
        <end position="102"/>
    </location>
</feature>
<dbReference type="SUPFAM" id="SSF158452">
    <property type="entry name" value="YqcC-like"/>
    <property type="match status" value="1"/>
</dbReference>
<dbReference type="Gene3D" id="1.20.1440.40">
    <property type="entry name" value="YqcC-like"/>
    <property type="match status" value="1"/>
</dbReference>
<evidence type="ECO:0000259" key="1">
    <source>
        <dbReference type="Pfam" id="PF04287"/>
    </source>
</evidence>
<proteinExistence type="predicted"/>
<dbReference type="PANTHER" id="PTHR39586:SF1">
    <property type="entry name" value="CYTOPLASMIC PROTEIN"/>
    <property type="match status" value="1"/>
</dbReference>
<dbReference type="PANTHER" id="PTHR39586">
    <property type="entry name" value="CYTOPLASMIC PROTEIN-RELATED"/>
    <property type="match status" value="1"/>
</dbReference>
<dbReference type="InterPro" id="IPR023376">
    <property type="entry name" value="YqcC-like_dom"/>
</dbReference>